<evidence type="ECO:0000256" key="3">
    <source>
        <dbReference type="ARBA" id="ARBA00022475"/>
    </source>
</evidence>
<keyword evidence="4 7" id="KW-0812">Transmembrane</keyword>
<evidence type="ECO:0000256" key="4">
    <source>
        <dbReference type="ARBA" id="ARBA00022692"/>
    </source>
</evidence>
<reference evidence="9 10" key="1">
    <citation type="submission" date="2021-06" db="EMBL/GenBank/DDBJ databases">
        <authorList>
            <person name="Sun Q."/>
            <person name="Li D."/>
        </authorList>
    </citation>
    <scope>NUCLEOTIDE SEQUENCE [LARGE SCALE GENOMIC DNA]</scope>
    <source>
        <strain evidence="9 10">MSJ-4</strain>
    </source>
</reference>
<evidence type="ECO:0000256" key="7">
    <source>
        <dbReference type="RuleBase" id="RU363032"/>
    </source>
</evidence>
<dbReference type="Pfam" id="PF00528">
    <property type="entry name" value="BPD_transp_1"/>
    <property type="match status" value="1"/>
</dbReference>
<keyword evidence="5 7" id="KW-1133">Transmembrane helix</keyword>
<keyword evidence="3" id="KW-1003">Cell membrane</keyword>
<keyword evidence="2 7" id="KW-0813">Transport</keyword>
<accession>A0ABS6EY60</accession>
<feature type="transmembrane region" description="Helical" evidence="7">
    <location>
        <begin position="9"/>
        <end position="30"/>
    </location>
</feature>
<sequence>MINKRQRKILYIVNVLIGLIIIFPLIYALFLSFMNQGEIFQYPPKIFPESFQLSNYKSVISSVPIFRFILNSFIVATTVTIGQIITASLAAYSFAFYEFKGKKFLFIAILSTMMIPGEAIIIANYLTMTSWQWLDSYRGLIVPYLTSAMGIFLMRQFYMTIPKELREASIIDGCNSFQFLIRVVMPISKPAIGALGVYVFLSTWNQYMWPLLITNAPEKRTVQIGISMLQFAESQSYGVILAGIVMILLPSILIFILGQKQLIKGMTSGAVKG</sequence>
<evidence type="ECO:0000259" key="8">
    <source>
        <dbReference type="PROSITE" id="PS50928"/>
    </source>
</evidence>
<dbReference type="InterPro" id="IPR000515">
    <property type="entry name" value="MetI-like"/>
</dbReference>
<name>A0ABS6EY60_9CLOT</name>
<evidence type="ECO:0000256" key="1">
    <source>
        <dbReference type="ARBA" id="ARBA00004651"/>
    </source>
</evidence>
<feature type="transmembrane region" description="Helical" evidence="7">
    <location>
        <begin position="140"/>
        <end position="158"/>
    </location>
</feature>
<evidence type="ECO:0000256" key="2">
    <source>
        <dbReference type="ARBA" id="ARBA00022448"/>
    </source>
</evidence>
<dbReference type="PROSITE" id="PS50928">
    <property type="entry name" value="ABC_TM1"/>
    <property type="match status" value="1"/>
</dbReference>
<dbReference type="PANTHER" id="PTHR43744:SF8">
    <property type="entry name" value="SN-GLYCEROL-3-PHOSPHATE TRANSPORT SYSTEM PERMEASE PROTEIN UGPE"/>
    <property type="match status" value="1"/>
</dbReference>
<dbReference type="EMBL" id="JAHLQL010000001">
    <property type="protein sequence ID" value="MBU5591152.1"/>
    <property type="molecule type" value="Genomic_DNA"/>
</dbReference>
<keyword evidence="10" id="KW-1185">Reference proteome</keyword>
<feature type="domain" description="ABC transmembrane type-1" evidence="8">
    <location>
        <begin position="69"/>
        <end position="258"/>
    </location>
</feature>
<proteinExistence type="inferred from homology"/>
<feature type="transmembrane region" description="Helical" evidence="7">
    <location>
        <begin position="179"/>
        <end position="201"/>
    </location>
</feature>
<gene>
    <name evidence="9" type="ORF">KQI89_05190</name>
</gene>
<comment type="similarity">
    <text evidence="7">Belongs to the binding-protein-dependent transport system permease family.</text>
</comment>
<dbReference type="PANTHER" id="PTHR43744">
    <property type="entry name" value="ABC TRANSPORTER PERMEASE PROTEIN MG189-RELATED-RELATED"/>
    <property type="match status" value="1"/>
</dbReference>
<dbReference type="RefSeq" id="WP_216456171.1">
    <property type="nucleotide sequence ID" value="NZ_JAHLQL010000001.1"/>
</dbReference>
<comment type="subcellular location">
    <subcellularLocation>
        <location evidence="1 7">Cell membrane</location>
        <topology evidence="1 7">Multi-pass membrane protein</topology>
    </subcellularLocation>
</comment>
<evidence type="ECO:0000313" key="10">
    <source>
        <dbReference type="Proteomes" id="UP000736583"/>
    </source>
</evidence>
<feature type="transmembrane region" description="Helical" evidence="7">
    <location>
        <begin position="237"/>
        <end position="258"/>
    </location>
</feature>
<dbReference type="Proteomes" id="UP000736583">
    <property type="component" value="Unassembled WGS sequence"/>
</dbReference>
<feature type="transmembrane region" description="Helical" evidence="7">
    <location>
        <begin position="104"/>
        <end position="128"/>
    </location>
</feature>
<organism evidence="9 10">
    <name type="scientific">Clostridium simiarum</name>
    <dbReference type="NCBI Taxonomy" id="2841506"/>
    <lineage>
        <taxon>Bacteria</taxon>
        <taxon>Bacillati</taxon>
        <taxon>Bacillota</taxon>
        <taxon>Clostridia</taxon>
        <taxon>Eubacteriales</taxon>
        <taxon>Clostridiaceae</taxon>
        <taxon>Clostridium</taxon>
    </lineage>
</organism>
<dbReference type="CDD" id="cd06261">
    <property type="entry name" value="TM_PBP2"/>
    <property type="match status" value="1"/>
</dbReference>
<feature type="transmembrane region" description="Helical" evidence="7">
    <location>
        <begin position="68"/>
        <end position="92"/>
    </location>
</feature>
<evidence type="ECO:0000256" key="5">
    <source>
        <dbReference type="ARBA" id="ARBA00022989"/>
    </source>
</evidence>
<evidence type="ECO:0000313" key="9">
    <source>
        <dbReference type="EMBL" id="MBU5591152.1"/>
    </source>
</evidence>
<protein>
    <submittedName>
        <fullName evidence="9">Carbohydrate ABC transporter permease</fullName>
    </submittedName>
</protein>
<keyword evidence="6 7" id="KW-0472">Membrane</keyword>
<comment type="caution">
    <text evidence="9">The sequence shown here is derived from an EMBL/GenBank/DDBJ whole genome shotgun (WGS) entry which is preliminary data.</text>
</comment>
<evidence type="ECO:0000256" key="6">
    <source>
        <dbReference type="ARBA" id="ARBA00023136"/>
    </source>
</evidence>